<dbReference type="EMBL" id="JAGYWB010000007">
    <property type="protein sequence ID" value="KAI0516190.1"/>
    <property type="molecule type" value="Genomic_DNA"/>
</dbReference>
<organism evidence="2 3">
    <name type="scientific">Dendrobium nobile</name>
    <name type="common">Orchid</name>
    <dbReference type="NCBI Taxonomy" id="94219"/>
    <lineage>
        <taxon>Eukaryota</taxon>
        <taxon>Viridiplantae</taxon>
        <taxon>Streptophyta</taxon>
        <taxon>Embryophyta</taxon>
        <taxon>Tracheophyta</taxon>
        <taxon>Spermatophyta</taxon>
        <taxon>Magnoliopsida</taxon>
        <taxon>Liliopsida</taxon>
        <taxon>Asparagales</taxon>
        <taxon>Orchidaceae</taxon>
        <taxon>Epidendroideae</taxon>
        <taxon>Malaxideae</taxon>
        <taxon>Dendrobiinae</taxon>
        <taxon>Dendrobium</taxon>
    </lineage>
</organism>
<name>A0A8T3BR47_DENNO</name>
<comment type="caution">
    <text evidence="2">The sequence shown here is derived from an EMBL/GenBank/DDBJ whole genome shotgun (WGS) entry which is preliminary data.</text>
</comment>
<sequence>MASAERSSEEWDRINCTADELQFLLPIEMSELPIRLEKTSLREESNSTGEAGDAAEERK</sequence>
<evidence type="ECO:0000256" key="1">
    <source>
        <dbReference type="SAM" id="MobiDB-lite"/>
    </source>
</evidence>
<proteinExistence type="predicted"/>
<protein>
    <submittedName>
        <fullName evidence="2">Uncharacterized protein</fullName>
    </submittedName>
</protein>
<accession>A0A8T3BR47</accession>
<evidence type="ECO:0000313" key="2">
    <source>
        <dbReference type="EMBL" id="KAI0516190.1"/>
    </source>
</evidence>
<feature type="region of interest" description="Disordered" evidence="1">
    <location>
        <begin position="38"/>
        <end position="59"/>
    </location>
</feature>
<gene>
    <name evidence="2" type="ORF">KFK09_008862</name>
</gene>
<dbReference type="AlphaFoldDB" id="A0A8T3BR47"/>
<keyword evidence="3" id="KW-1185">Reference proteome</keyword>
<reference evidence="2" key="1">
    <citation type="journal article" date="2022" name="Front. Genet.">
        <title>Chromosome-Scale Assembly of the Dendrobium nobile Genome Provides Insights Into the Molecular Mechanism of the Biosynthesis of the Medicinal Active Ingredient of Dendrobium.</title>
        <authorList>
            <person name="Xu Q."/>
            <person name="Niu S.-C."/>
            <person name="Li K.-L."/>
            <person name="Zheng P.-J."/>
            <person name="Zhang X.-J."/>
            <person name="Jia Y."/>
            <person name="Liu Y."/>
            <person name="Niu Y.-X."/>
            <person name="Yu L.-H."/>
            <person name="Chen D.-F."/>
            <person name="Zhang G.-Q."/>
        </authorList>
    </citation>
    <scope>NUCLEOTIDE SEQUENCE</scope>
    <source>
        <tissue evidence="2">Leaf</tissue>
    </source>
</reference>
<dbReference type="Proteomes" id="UP000829196">
    <property type="component" value="Unassembled WGS sequence"/>
</dbReference>
<evidence type="ECO:0000313" key="3">
    <source>
        <dbReference type="Proteomes" id="UP000829196"/>
    </source>
</evidence>